<sequence>MVEDDPTAGRTPRDVLLESLLGRLREFVASPLTPGSQVLRGLLPPTERDRGARVVLWDGQDLGTSYALEIPLLDDDGEEIPHDQVIAALRVCIAQREALGPPFPDEVFAVPVVDARRHFLSTVDAPPLTLADAVYLPLLSLGPASEPAPVSDDVEEEAEGDEVEWRLLGFMLVDERHARYYVRWTETGEVWGLDFCMRDEAGKVDSRGGTADMIFPALASSHDLERFQRSVSDIRCQAVYDLTAWC</sequence>
<accession>A0ABU2TI44</accession>
<organism evidence="1 2">
    <name type="scientific">Streptomyces mooreae</name>
    <dbReference type="NCBI Taxonomy" id="3075523"/>
    <lineage>
        <taxon>Bacteria</taxon>
        <taxon>Bacillati</taxon>
        <taxon>Actinomycetota</taxon>
        <taxon>Actinomycetes</taxon>
        <taxon>Kitasatosporales</taxon>
        <taxon>Streptomycetaceae</taxon>
        <taxon>Streptomyces</taxon>
    </lineage>
</organism>
<name>A0ABU2TI44_9ACTN</name>
<dbReference type="EMBL" id="JAVRFE010000069">
    <property type="protein sequence ID" value="MDT0460610.1"/>
    <property type="molecule type" value="Genomic_DNA"/>
</dbReference>
<proteinExistence type="predicted"/>
<comment type="caution">
    <text evidence="1">The sequence shown here is derived from an EMBL/GenBank/DDBJ whole genome shotgun (WGS) entry which is preliminary data.</text>
</comment>
<evidence type="ECO:0000313" key="2">
    <source>
        <dbReference type="Proteomes" id="UP001180551"/>
    </source>
</evidence>
<gene>
    <name evidence="1" type="ORF">RM550_33630</name>
</gene>
<reference evidence="1" key="1">
    <citation type="submission" date="2024-05" db="EMBL/GenBank/DDBJ databases">
        <title>30 novel species of actinomycetes from the DSMZ collection.</title>
        <authorList>
            <person name="Nouioui I."/>
        </authorList>
    </citation>
    <scope>NUCLEOTIDE SEQUENCE</scope>
    <source>
        <strain evidence="1">DSM 41527</strain>
    </source>
</reference>
<evidence type="ECO:0000313" key="1">
    <source>
        <dbReference type="EMBL" id="MDT0460610.1"/>
    </source>
</evidence>
<dbReference type="RefSeq" id="WP_311627530.1">
    <property type="nucleotide sequence ID" value="NZ_JAVRFE010000069.1"/>
</dbReference>
<dbReference type="Proteomes" id="UP001180551">
    <property type="component" value="Unassembled WGS sequence"/>
</dbReference>
<keyword evidence="2" id="KW-1185">Reference proteome</keyword>
<protein>
    <submittedName>
        <fullName evidence="1">Uncharacterized protein</fullName>
    </submittedName>
</protein>